<protein>
    <submittedName>
        <fullName evidence="1">Uncharacterized protein</fullName>
    </submittedName>
</protein>
<proteinExistence type="predicted"/>
<dbReference type="RefSeq" id="WP_110466590.1">
    <property type="nucleotide sequence ID" value="NZ_JAMOFZ010000024.1"/>
</dbReference>
<evidence type="ECO:0000313" key="2">
    <source>
        <dbReference type="Proteomes" id="UP000247540"/>
    </source>
</evidence>
<sequence>MHTNISSGRYLISPLTRKLDDGSFAASVSIRSGQGQSTHDRIMRFSMPFMSSAAAACYALNQGLGWVEIHGVAGPMPLLVA</sequence>
<keyword evidence="2" id="KW-1185">Reference proteome</keyword>
<reference evidence="1 2" key="1">
    <citation type="submission" date="2018-06" db="EMBL/GenBank/DDBJ databases">
        <title>Genomic Encyclopedia of Type Strains, Phase III (KMG-III): the genomes of soil and plant-associated and newly described type strains.</title>
        <authorList>
            <person name="Whitman W."/>
        </authorList>
    </citation>
    <scope>NUCLEOTIDE SEQUENCE [LARGE SCALE GENOMIC DNA]</scope>
    <source>
        <strain evidence="1 2">CECT 7646</strain>
    </source>
</reference>
<gene>
    <name evidence="1" type="ORF">DFQ15_12425</name>
</gene>
<dbReference type="Proteomes" id="UP000247540">
    <property type="component" value="Unassembled WGS sequence"/>
</dbReference>
<dbReference type="AlphaFoldDB" id="A0A318SVE0"/>
<accession>A0A318SVE0</accession>
<name>A0A318SVE0_9BURK</name>
<dbReference type="EMBL" id="QJTC01000024">
    <property type="protein sequence ID" value="PYE74824.1"/>
    <property type="molecule type" value="Genomic_DNA"/>
</dbReference>
<comment type="caution">
    <text evidence="1">The sequence shown here is derived from an EMBL/GenBank/DDBJ whole genome shotgun (WGS) entry which is preliminary data.</text>
</comment>
<dbReference type="OrthoDB" id="8689649at2"/>
<organism evidence="1 2">
    <name type="scientific">Xylophilus ampelinus</name>
    <dbReference type="NCBI Taxonomy" id="54067"/>
    <lineage>
        <taxon>Bacteria</taxon>
        <taxon>Pseudomonadati</taxon>
        <taxon>Pseudomonadota</taxon>
        <taxon>Betaproteobacteria</taxon>
        <taxon>Burkholderiales</taxon>
        <taxon>Xylophilus</taxon>
    </lineage>
</organism>
<evidence type="ECO:0000313" key="1">
    <source>
        <dbReference type="EMBL" id="PYE74824.1"/>
    </source>
</evidence>